<proteinExistence type="predicted"/>
<feature type="region of interest" description="Disordered" evidence="2">
    <location>
        <begin position="171"/>
        <end position="215"/>
    </location>
</feature>
<dbReference type="InterPro" id="IPR036869">
    <property type="entry name" value="J_dom_sf"/>
</dbReference>
<dbReference type="VEuPathDB" id="FungiDB:CTRG_03841"/>
<gene>
    <name evidence="4" type="ORF">CTRG_03841</name>
</gene>
<dbReference type="InterPro" id="IPR026894">
    <property type="entry name" value="DnaJ_X"/>
</dbReference>
<dbReference type="Pfam" id="PF14308">
    <property type="entry name" value="DnaJ-X"/>
    <property type="match status" value="1"/>
</dbReference>
<evidence type="ECO:0000256" key="2">
    <source>
        <dbReference type="SAM" id="MobiDB-lite"/>
    </source>
</evidence>
<feature type="domain" description="J" evidence="3">
    <location>
        <begin position="54"/>
        <end position="119"/>
    </location>
</feature>
<evidence type="ECO:0000259" key="3">
    <source>
        <dbReference type="PROSITE" id="PS50076"/>
    </source>
</evidence>
<feature type="compositionally biased region" description="Polar residues" evidence="2">
    <location>
        <begin position="178"/>
        <end position="196"/>
    </location>
</feature>
<protein>
    <recommendedName>
        <fullName evidence="3">J domain-containing protein</fullName>
    </recommendedName>
</protein>
<dbReference type="InterPro" id="IPR052814">
    <property type="entry name" value="Peroxisomal_DnaJ"/>
</dbReference>
<dbReference type="eggNOG" id="KOG0691">
    <property type="taxonomic scope" value="Eukaryota"/>
</dbReference>
<feature type="compositionally biased region" description="Basic residues" evidence="2">
    <location>
        <begin position="8"/>
        <end position="25"/>
    </location>
</feature>
<dbReference type="RefSeq" id="XP_002549544.1">
    <property type="nucleotide sequence ID" value="XM_002549498.1"/>
</dbReference>
<feature type="compositionally biased region" description="Basic residues" evidence="2">
    <location>
        <begin position="454"/>
        <end position="463"/>
    </location>
</feature>
<dbReference type="CDD" id="cd06257">
    <property type="entry name" value="DnaJ"/>
    <property type="match status" value="1"/>
</dbReference>
<keyword evidence="1" id="KW-0143">Chaperone</keyword>
<dbReference type="SUPFAM" id="SSF46565">
    <property type="entry name" value="Chaperone J-domain"/>
    <property type="match status" value="1"/>
</dbReference>
<evidence type="ECO:0000313" key="4">
    <source>
        <dbReference type="EMBL" id="EER32170.1"/>
    </source>
</evidence>
<sequence>MDLSGNFLKHKQQSKKEKNKTKKPKALSPSIQLLSLTIIDKLFTDRMVKVKDTTYYDLLEVEVDATDVELKKAYRKKAIKLHPDKNPNDPTASEKFQELGEAYRILSDPDSRAIYDEFGIEGMKENSNLQQQEMDPNEFFTMVFGGDAFKDWIGELSMLNDITKAAEVMDHDEDSELSESTQSMHLSETSSVNKPNQDAGHGLTSEEIKKKKKQKMTKEKREEIFKLQEEARQVKLKRVQDLAKDLLIRIENYETAKHNKEALDTFVRKLNTEFEDMKIESFGIQMLHLIGKIYTEQAHAAISASKTFGVSKIFTSVKHKTDSVKNGYSIIKTAVDAQLSIEQMVKEHEKFLSLQAAGIQPTPEQIAAEAERERIITGKFLATAWASTKFEVVDVLTKVCHTILRDRNISRKERLSRAEGLLFIGKEMSRVQRSPEEEEEARIFEELMAEAKAKKSSRHRKHMNNKEMEEYMQKLAAEHAQEEEEEAASAGHH</sequence>
<dbReference type="HOGENOM" id="CLU_025145_3_1_1"/>
<dbReference type="Proteomes" id="UP000002037">
    <property type="component" value="Unassembled WGS sequence"/>
</dbReference>
<dbReference type="GO" id="GO:0005886">
    <property type="term" value="C:plasma membrane"/>
    <property type="evidence" value="ECO:0007669"/>
    <property type="project" value="EnsemblFungi"/>
</dbReference>
<feature type="region of interest" description="Disordered" evidence="2">
    <location>
        <begin position="1"/>
        <end position="27"/>
    </location>
</feature>
<dbReference type="OrthoDB" id="552049at2759"/>
<dbReference type="PANTHER" id="PTHR45006">
    <property type="entry name" value="DNAJ-LIKE PROTEIN 1"/>
    <property type="match status" value="1"/>
</dbReference>
<dbReference type="STRING" id="294747.C5MDT9"/>
<dbReference type="GO" id="GO:1901981">
    <property type="term" value="F:phosphatidylinositol phosphate binding"/>
    <property type="evidence" value="ECO:0007669"/>
    <property type="project" value="EnsemblFungi"/>
</dbReference>
<organism evidence="4 5">
    <name type="scientific">Candida tropicalis (strain ATCC MYA-3404 / T1)</name>
    <name type="common">Yeast</name>
    <dbReference type="NCBI Taxonomy" id="294747"/>
    <lineage>
        <taxon>Eukaryota</taxon>
        <taxon>Fungi</taxon>
        <taxon>Dikarya</taxon>
        <taxon>Ascomycota</taxon>
        <taxon>Saccharomycotina</taxon>
        <taxon>Pichiomycetes</taxon>
        <taxon>Debaryomycetaceae</taxon>
        <taxon>Candida/Lodderomyces clade</taxon>
        <taxon>Candida</taxon>
    </lineage>
</organism>
<reference evidence="4 5" key="1">
    <citation type="journal article" date="2009" name="Nature">
        <title>Evolution of pathogenicity and sexual reproduction in eight Candida genomes.</title>
        <authorList>
            <person name="Butler G."/>
            <person name="Rasmussen M.D."/>
            <person name="Lin M.F."/>
            <person name="Santos M.A."/>
            <person name="Sakthikumar S."/>
            <person name="Munro C.A."/>
            <person name="Rheinbay E."/>
            <person name="Grabherr M."/>
            <person name="Forche A."/>
            <person name="Reedy J.L."/>
            <person name="Agrafioti I."/>
            <person name="Arnaud M.B."/>
            <person name="Bates S."/>
            <person name="Brown A.J."/>
            <person name="Brunke S."/>
            <person name="Costanzo M.C."/>
            <person name="Fitzpatrick D.A."/>
            <person name="de Groot P.W."/>
            <person name="Harris D."/>
            <person name="Hoyer L.L."/>
            <person name="Hube B."/>
            <person name="Klis F.M."/>
            <person name="Kodira C."/>
            <person name="Lennard N."/>
            <person name="Logue M.E."/>
            <person name="Martin R."/>
            <person name="Neiman A.M."/>
            <person name="Nikolaou E."/>
            <person name="Quail M.A."/>
            <person name="Quinn J."/>
            <person name="Santos M.C."/>
            <person name="Schmitzberger F.F."/>
            <person name="Sherlock G."/>
            <person name="Shah P."/>
            <person name="Silverstein K.A."/>
            <person name="Skrzypek M.S."/>
            <person name="Soll D."/>
            <person name="Staggs R."/>
            <person name="Stansfield I."/>
            <person name="Stumpf M.P."/>
            <person name="Sudbery P.E."/>
            <person name="Srikantha T."/>
            <person name="Zeng Q."/>
            <person name="Berman J."/>
            <person name="Berriman M."/>
            <person name="Heitman J."/>
            <person name="Gow N.A."/>
            <person name="Lorenz M.C."/>
            <person name="Birren B.W."/>
            <person name="Kellis M."/>
            <person name="Cuomo C.A."/>
        </authorList>
    </citation>
    <scope>NUCLEOTIDE SEQUENCE [LARGE SCALE GENOMIC DNA]</scope>
    <source>
        <strain evidence="5">ATCC MYA-3404 / T1</strain>
    </source>
</reference>
<dbReference type="PANTHER" id="PTHR45006:SF1">
    <property type="entry name" value="DNAJ-LIKE PROTEIN 1"/>
    <property type="match status" value="1"/>
</dbReference>
<evidence type="ECO:0000313" key="5">
    <source>
        <dbReference type="Proteomes" id="UP000002037"/>
    </source>
</evidence>
<feature type="region of interest" description="Disordered" evidence="2">
    <location>
        <begin position="451"/>
        <end position="493"/>
    </location>
</feature>
<dbReference type="SMART" id="SM00271">
    <property type="entry name" value="DnaJ"/>
    <property type="match status" value="1"/>
</dbReference>
<dbReference type="Gene3D" id="1.10.287.110">
    <property type="entry name" value="DnaJ domain"/>
    <property type="match status" value="1"/>
</dbReference>
<dbReference type="InterPro" id="IPR001623">
    <property type="entry name" value="DnaJ_domain"/>
</dbReference>
<dbReference type="Pfam" id="PF00226">
    <property type="entry name" value="DnaJ"/>
    <property type="match status" value="1"/>
</dbReference>
<dbReference type="FunFam" id="1.10.287.110:FF:000028">
    <property type="entry name" value="DnaJ domain protein"/>
    <property type="match status" value="1"/>
</dbReference>
<dbReference type="EMBL" id="GG692399">
    <property type="protein sequence ID" value="EER32170.1"/>
    <property type="molecule type" value="Genomic_DNA"/>
</dbReference>
<name>C5MDT9_CANTT</name>
<accession>C5MDT9</accession>
<dbReference type="GO" id="GO:0005829">
    <property type="term" value="C:cytosol"/>
    <property type="evidence" value="ECO:0007669"/>
    <property type="project" value="EnsemblFungi"/>
</dbReference>
<dbReference type="GeneID" id="8301467"/>
<dbReference type="PROSITE" id="PS50076">
    <property type="entry name" value="DNAJ_2"/>
    <property type="match status" value="1"/>
</dbReference>
<dbReference type="GO" id="GO:0016558">
    <property type="term" value="P:protein import into peroxisome matrix"/>
    <property type="evidence" value="ECO:0007669"/>
    <property type="project" value="TreeGrafter"/>
</dbReference>
<dbReference type="PRINTS" id="PR00625">
    <property type="entry name" value="JDOMAIN"/>
</dbReference>
<feature type="compositionally biased region" description="Basic and acidic residues" evidence="2">
    <location>
        <begin position="464"/>
        <end position="480"/>
    </location>
</feature>
<dbReference type="AlphaFoldDB" id="C5MDT9"/>
<dbReference type="KEGG" id="ctp:CTRG_03841"/>
<evidence type="ECO:0000256" key="1">
    <source>
        <dbReference type="ARBA" id="ARBA00023186"/>
    </source>
</evidence>
<keyword evidence="5" id="KW-1185">Reference proteome</keyword>